<gene>
    <name evidence="7" type="ORF">QSG27_09065</name>
</gene>
<dbReference type="CDD" id="cd03224">
    <property type="entry name" value="ABC_TM1139_LivF_branched"/>
    <property type="match status" value="1"/>
</dbReference>
<keyword evidence="8" id="KW-1185">Reference proteome</keyword>
<dbReference type="InterPro" id="IPR017871">
    <property type="entry name" value="ABC_transporter-like_CS"/>
</dbReference>
<evidence type="ECO:0000313" key="7">
    <source>
        <dbReference type="EMBL" id="MDQ2102839.1"/>
    </source>
</evidence>
<keyword evidence="2" id="KW-0813">Transport</keyword>
<proteinExistence type="inferred from homology"/>
<evidence type="ECO:0000259" key="6">
    <source>
        <dbReference type="PROSITE" id="PS50893"/>
    </source>
</evidence>
<name>A0ABU0WF47_9PROT</name>
<dbReference type="InterPro" id="IPR052156">
    <property type="entry name" value="BCAA_Transport_ATP-bd_LivF"/>
</dbReference>
<dbReference type="SUPFAM" id="SSF52540">
    <property type="entry name" value="P-loop containing nucleoside triphosphate hydrolases"/>
    <property type="match status" value="1"/>
</dbReference>
<feature type="domain" description="ABC transporter" evidence="6">
    <location>
        <begin position="3"/>
        <end position="233"/>
    </location>
</feature>
<evidence type="ECO:0000256" key="5">
    <source>
        <dbReference type="ARBA" id="ARBA00022970"/>
    </source>
</evidence>
<dbReference type="Gene3D" id="3.40.50.300">
    <property type="entry name" value="P-loop containing nucleotide triphosphate hydrolases"/>
    <property type="match status" value="1"/>
</dbReference>
<dbReference type="SMART" id="SM00382">
    <property type="entry name" value="AAA"/>
    <property type="match status" value="1"/>
</dbReference>
<evidence type="ECO:0000256" key="3">
    <source>
        <dbReference type="ARBA" id="ARBA00022741"/>
    </source>
</evidence>
<evidence type="ECO:0000256" key="2">
    <source>
        <dbReference type="ARBA" id="ARBA00022448"/>
    </source>
</evidence>
<dbReference type="Proteomes" id="UP001227317">
    <property type="component" value="Unassembled WGS sequence"/>
</dbReference>
<keyword evidence="3" id="KW-0547">Nucleotide-binding</keyword>
<dbReference type="PANTHER" id="PTHR43820:SF4">
    <property type="entry name" value="HIGH-AFFINITY BRANCHED-CHAIN AMINO ACID TRANSPORT ATP-BINDING PROTEIN LIVF"/>
    <property type="match status" value="1"/>
</dbReference>
<comment type="caution">
    <text evidence="7">The sequence shown here is derived from an EMBL/GenBank/DDBJ whole genome shotgun (WGS) entry which is preliminary data.</text>
</comment>
<dbReference type="InterPro" id="IPR027417">
    <property type="entry name" value="P-loop_NTPase"/>
</dbReference>
<accession>A0ABU0WF47</accession>
<dbReference type="InterPro" id="IPR003439">
    <property type="entry name" value="ABC_transporter-like_ATP-bd"/>
</dbReference>
<dbReference type="PROSITE" id="PS50893">
    <property type="entry name" value="ABC_TRANSPORTER_2"/>
    <property type="match status" value="1"/>
</dbReference>
<protein>
    <submittedName>
        <fullName evidence="7">ABC transporter ATP-binding protein</fullName>
    </submittedName>
</protein>
<organism evidence="7 8">
    <name type="scientific">Azospirillum isscasi</name>
    <dbReference type="NCBI Taxonomy" id="3053926"/>
    <lineage>
        <taxon>Bacteria</taxon>
        <taxon>Pseudomonadati</taxon>
        <taxon>Pseudomonadota</taxon>
        <taxon>Alphaproteobacteria</taxon>
        <taxon>Rhodospirillales</taxon>
        <taxon>Azospirillaceae</taxon>
        <taxon>Azospirillum</taxon>
    </lineage>
</organism>
<keyword evidence="5" id="KW-0029">Amino-acid transport</keyword>
<evidence type="ECO:0000313" key="8">
    <source>
        <dbReference type="Proteomes" id="UP001227317"/>
    </source>
</evidence>
<dbReference type="PANTHER" id="PTHR43820">
    <property type="entry name" value="HIGH-AFFINITY BRANCHED-CHAIN AMINO ACID TRANSPORT ATP-BINDING PROTEIN LIVF"/>
    <property type="match status" value="1"/>
</dbReference>
<dbReference type="PROSITE" id="PS00211">
    <property type="entry name" value="ABC_TRANSPORTER_1"/>
    <property type="match status" value="1"/>
</dbReference>
<dbReference type="RefSeq" id="WP_306705311.1">
    <property type="nucleotide sequence ID" value="NZ_JAUJFI010000031.1"/>
</dbReference>
<evidence type="ECO:0000256" key="4">
    <source>
        <dbReference type="ARBA" id="ARBA00022840"/>
    </source>
</evidence>
<reference evidence="7 8" key="1">
    <citation type="submission" date="2023-06" db="EMBL/GenBank/DDBJ databases">
        <title>Azospirillum isscasensis sp.nov, a bacterium isolated from rhizosphere soil of rice.</title>
        <authorList>
            <person name="Wang H."/>
        </authorList>
    </citation>
    <scope>NUCLEOTIDE SEQUENCE [LARGE SCALE GENOMIC DNA]</scope>
    <source>
        <strain evidence="7 8">C340-1</strain>
    </source>
</reference>
<dbReference type="GO" id="GO:0005524">
    <property type="term" value="F:ATP binding"/>
    <property type="evidence" value="ECO:0007669"/>
    <property type="project" value="UniProtKB-KW"/>
</dbReference>
<keyword evidence="4 7" id="KW-0067">ATP-binding</keyword>
<sequence length="233" mass="24983">MLLEIEGLNAHYGRIHALKSASLTVGEGELVALVGANGAGKTTLLRTLSGVHPATSGTIKFEGRDITRMPAHQRVAEGLIQVPEGRQLFGPQSVEDNLRLGAYRRGGNPERDLEDLYAMFPVLKVKRNQPAGTLSGGQQQMVAIGRALMAKPRVLLLDEPSMGLAPLLVGEIFNAVERLKEQGTTILLVEQNAYAALAIADRGYVIETGEITLHDSGAALLANERVKQAYLGL</sequence>
<dbReference type="InterPro" id="IPR003593">
    <property type="entry name" value="AAA+_ATPase"/>
</dbReference>
<dbReference type="Pfam" id="PF00005">
    <property type="entry name" value="ABC_tran"/>
    <property type="match status" value="1"/>
</dbReference>
<dbReference type="EMBL" id="JAUJFI010000031">
    <property type="protein sequence ID" value="MDQ2102839.1"/>
    <property type="molecule type" value="Genomic_DNA"/>
</dbReference>
<comment type="similarity">
    <text evidence="1">Belongs to the ABC transporter superfamily.</text>
</comment>
<evidence type="ECO:0000256" key="1">
    <source>
        <dbReference type="ARBA" id="ARBA00005417"/>
    </source>
</evidence>